<dbReference type="InterPro" id="IPR000555">
    <property type="entry name" value="JAMM/MPN+_dom"/>
</dbReference>
<evidence type="ECO:0000313" key="7">
    <source>
        <dbReference type="EMBL" id="KNC45894.1"/>
    </source>
</evidence>
<gene>
    <name evidence="7" type="ORF">AMSG_00007</name>
</gene>
<evidence type="ECO:0000256" key="5">
    <source>
        <dbReference type="SAM" id="MobiDB-lite"/>
    </source>
</evidence>
<evidence type="ECO:0000313" key="8">
    <source>
        <dbReference type="Proteomes" id="UP000054408"/>
    </source>
</evidence>
<dbReference type="EMBL" id="GL349433">
    <property type="protein sequence ID" value="KNC45894.1"/>
    <property type="molecule type" value="Genomic_DNA"/>
</dbReference>
<dbReference type="CDD" id="cd08065">
    <property type="entry name" value="MPN_eIF3h"/>
    <property type="match status" value="1"/>
</dbReference>
<dbReference type="InterPro" id="IPR045810">
    <property type="entry name" value="eIF3h_C"/>
</dbReference>
<proteinExistence type="inferred from homology"/>
<feature type="region of interest" description="Disordered" evidence="5">
    <location>
        <begin position="274"/>
        <end position="293"/>
    </location>
</feature>
<dbReference type="PROSITE" id="PS50249">
    <property type="entry name" value="MPN"/>
    <property type="match status" value="1"/>
</dbReference>
<keyword evidence="3 4" id="KW-0648">Protein biosynthesis</keyword>
<dbReference type="Gene3D" id="3.40.140.10">
    <property type="entry name" value="Cytidine Deaminase, domain 2"/>
    <property type="match status" value="1"/>
</dbReference>
<keyword evidence="2 4" id="KW-0396">Initiation factor</keyword>
<dbReference type="Proteomes" id="UP000054408">
    <property type="component" value="Unassembled WGS sequence"/>
</dbReference>
<evidence type="ECO:0000256" key="3">
    <source>
        <dbReference type="ARBA" id="ARBA00022917"/>
    </source>
</evidence>
<sequence length="342" mass="38988">MSASAAVVPEVVQMDALAALKIIRHCQESLPRLAGGQLLGLDVEATLEVTNCFPFPHEDDEEEDSIFQSRYSRHQRRNALKEMLGTRRTDLGEFVNKTMHFLKLVNVDANAVGWYTTSIIGSNLTQSIITQFDYQTANPGAVLIVYDPLRTRKGSVCLRAFQLTEAFMTLFKGKKFSADDLLDSDLSFRDIYTERPIRIYNSPLVNAFLLEMQDSFQNVDDVVFDRFDLESAVFLEKNMEYLLEAIDTFNQGQGNYIYFKNRVAHRDEQLKRRRAENEARRADGEAPIPETDIHKRFGSLPDVSSRLEALLASSNVNNYALQLRSYVHQSFTRVYATEAIQS</sequence>
<comment type="subcellular location">
    <subcellularLocation>
        <location evidence="4">Cytoplasm</location>
    </subcellularLocation>
</comment>
<dbReference type="InterPro" id="IPR037518">
    <property type="entry name" value="MPN"/>
</dbReference>
<comment type="subunit">
    <text evidence="4">Component of the eukaryotic translation initiation factor 3 (eIF-3) complex.</text>
</comment>
<keyword evidence="8" id="KW-1185">Reference proteome</keyword>
<dbReference type="GeneID" id="25559841"/>
<dbReference type="InterPro" id="IPR050242">
    <property type="entry name" value="JAMM_MPN+_peptidase_M67A"/>
</dbReference>
<feature type="domain" description="MPN" evidence="6">
    <location>
        <begin position="12"/>
        <end position="167"/>
    </location>
</feature>
<organism evidence="7 8">
    <name type="scientific">Thecamonas trahens ATCC 50062</name>
    <dbReference type="NCBI Taxonomy" id="461836"/>
    <lineage>
        <taxon>Eukaryota</taxon>
        <taxon>Apusozoa</taxon>
        <taxon>Apusomonadida</taxon>
        <taxon>Apusomonadidae</taxon>
        <taxon>Thecamonas</taxon>
    </lineage>
</organism>
<dbReference type="GO" id="GO:0033290">
    <property type="term" value="C:eukaryotic 48S preinitiation complex"/>
    <property type="evidence" value="ECO:0007669"/>
    <property type="project" value="UniProtKB-UniRule"/>
</dbReference>
<accession>A0A0L0D0I7</accession>
<dbReference type="GO" id="GO:0005852">
    <property type="term" value="C:eukaryotic translation initiation factor 3 complex"/>
    <property type="evidence" value="ECO:0007669"/>
    <property type="project" value="UniProtKB-UniRule"/>
</dbReference>
<dbReference type="RefSeq" id="XP_013762883.1">
    <property type="nucleotide sequence ID" value="XM_013907429.1"/>
</dbReference>
<evidence type="ECO:0000256" key="2">
    <source>
        <dbReference type="ARBA" id="ARBA00022540"/>
    </source>
</evidence>
<reference evidence="7 8" key="1">
    <citation type="submission" date="2010-05" db="EMBL/GenBank/DDBJ databases">
        <title>The Genome Sequence of Thecamonas trahens ATCC 50062.</title>
        <authorList>
            <consortium name="The Broad Institute Genome Sequencing Platform"/>
            <person name="Russ C."/>
            <person name="Cuomo C."/>
            <person name="Shea T."/>
            <person name="Young S.K."/>
            <person name="Zeng Q."/>
            <person name="Koehrsen M."/>
            <person name="Haas B."/>
            <person name="Borodovsky M."/>
            <person name="Guigo R."/>
            <person name="Alvarado L."/>
            <person name="Berlin A."/>
            <person name="Bochicchio J."/>
            <person name="Borenstein D."/>
            <person name="Chapman S."/>
            <person name="Chen Z."/>
            <person name="Freedman E."/>
            <person name="Gellesch M."/>
            <person name="Goldberg J."/>
            <person name="Griggs A."/>
            <person name="Gujja S."/>
            <person name="Heilman E."/>
            <person name="Heiman D."/>
            <person name="Hepburn T."/>
            <person name="Howarth C."/>
            <person name="Jen D."/>
            <person name="Larson L."/>
            <person name="Mehta T."/>
            <person name="Park D."/>
            <person name="Pearson M."/>
            <person name="Roberts A."/>
            <person name="Saif S."/>
            <person name="Shenoy N."/>
            <person name="Sisk P."/>
            <person name="Stolte C."/>
            <person name="Sykes S."/>
            <person name="Thomson T."/>
            <person name="Walk T."/>
            <person name="White J."/>
            <person name="Yandava C."/>
            <person name="Burger G."/>
            <person name="Gray M.W."/>
            <person name="Holland P.W.H."/>
            <person name="King N."/>
            <person name="Lang F.B.F."/>
            <person name="Roger A.J."/>
            <person name="Ruiz-Trillo I."/>
            <person name="Lander E."/>
            <person name="Nusbaum C."/>
        </authorList>
    </citation>
    <scope>NUCLEOTIDE SEQUENCE [LARGE SCALE GENOMIC DNA]</scope>
    <source>
        <strain evidence="7 8">ATCC 50062</strain>
    </source>
</reference>
<dbReference type="GO" id="GO:0001732">
    <property type="term" value="P:formation of cytoplasmic translation initiation complex"/>
    <property type="evidence" value="ECO:0007669"/>
    <property type="project" value="UniProtKB-UniRule"/>
</dbReference>
<evidence type="ECO:0000256" key="1">
    <source>
        <dbReference type="ARBA" id="ARBA00022490"/>
    </source>
</evidence>
<dbReference type="GO" id="GO:0008237">
    <property type="term" value="F:metallopeptidase activity"/>
    <property type="evidence" value="ECO:0007669"/>
    <property type="project" value="InterPro"/>
</dbReference>
<keyword evidence="1 4" id="KW-0963">Cytoplasm</keyword>
<dbReference type="Pfam" id="PF19445">
    <property type="entry name" value="eIF3h_C"/>
    <property type="match status" value="1"/>
</dbReference>
<dbReference type="PANTHER" id="PTHR10410">
    <property type="entry name" value="EUKARYOTIC TRANSLATION INITIATION FACTOR 3 -RELATED"/>
    <property type="match status" value="1"/>
</dbReference>
<dbReference type="GO" id="GO:0003743">
    <property type="term" value="F:translation initiation factor activity"/>
    <property type="evidence" value="ECO:0007669"/>
    <property type="project" value="UniProtKB-UniRule"/>
</dbReference>
<dbReference type="SMART" id="SM00232">
    <property type="entry name" value="JAB_MPN"/>
    <property type="match status" value="1"/>
</dbReference>
<dbReference type="HAMAP" id="MF_03007">
    <property type="entry name" value="eIF3h"/>
    <property type="match status" value="1"/>
</dbReference>
<evidence type="ECO:0000259" key="6">
    <source>
        <dbReference type="PROSITE" id="PS50249"/>
    </source>
</evidence>
<dbReference type="InterPro" id="IPR027524">
    <property type="entry name" value="eIF3h"/>
</dbReference>
<dbReference type="STRING" id="461836.A0A0L0D0I7"/>
<dbReference type="eggNOG" id="KOG1560">
    <property type="taxonomic scope" value="Eukaryota"/>
</dbReference>
<dbReference type="OrthoDB" id="10265695at2759"/>
<evidence type="ECO:0000256" key="4">
    <source>
        <dbReference type="HAMAP-Rule" id="MF_03007"/>
    </source>
</evidence>
<dbReference type="Pfam" id="PF01398">
    <property type="entry name" value="JAB"/>
    <property type="match status" value="1"/>
</dbReference>
<comment type="similarity">
    <text evidence="4">Belongs to the eIF-3 subunit H family.</text>
</comment>
<name>A0A0L0D0I7_THETB</name>
<dbReference type="AlphaFoldDB" id="A0A0L0D0I7"/>
<dbReference type="GO" id="GO:0016282">
    <property type="term" value="C:eukaryotic 43S preinitiation complex"/>
    <property type="evidence" value="ECO:0007669"/>
    <property type="project" value="UniProtKB-UniRule"/>
</dbReference>
<dbReference type="OMA" id="WYQSTYF"/>
<feature type="compositionally biased region" description="Basic and acidic residues" evidence="5">
    <location>
        <begin position="274"/>
        <end position="284"/>
    </location>
</feature>
<protein>
    <recommendedName>
        <fullName evidence="4">Eukaryotic translation initiation factor 3 subunit H</fullName>
        <shortName evidence="4">eIF3h</shortName>
    </recommendedName>
</protein>
<comment type="function">
    <text evidence="4">Component of the eukaryotic translation initiation factor 3 (eIF-3) complex, which is involved in protein synthesis of a specialized repertoire of mRNAs and, together with other initiation factors, stimulates binding of mRNA and methionyl-tRNAi to the 40S ribosome. The eIF-3 complex specifically targets and initiates translation of a subset of mRNAs involved in cell proliferation.</text>
</comment>